<comment type="caution">
    <text evidence="3">The sequence shown here is derived from an EMBL/GenBank/DDBJ whole genome shotgun (WGS) entry which is preliminary data.</text>
</comment>
<organism evidence="3 4">
    <name type="scientific">Thioalkalivibrio denitrificans</name>
    <dbReference type="NCBI Taxonomy" id="108003"/>
    <lineage>
        <taxon>Bacteria</taxon>
        <taxon>Pseudomonadati</taxon>
        <taxon>Pseudomonadota</taxon>
        <taxon>Gammaproteobacteria</taxon>
        <taxon>Chromatiales</taxon>
        <taxon>Ectothiorhodospiraceae</taxon>
        <taxon>Thioalkalivibrio</taxon>
    </lineage>
</organism>
<dbReference type="Gene3D" id="2.30.110.50">
    <property type="match status" value="1"/>
</dbReference>
<reference evidence="3 4" key="1">
    <citation type="submission" date="2017-02" db="EMBL/GenBank/DDBJ databases">
        <title>Genomic diversity within the haloalkaliphilic genus Thioalkalivibrio.</title>
        <authorList>
            <person name="Ahn A.-C."/>
            <person name="Meier-Kolthoff J."/>
            <person name="Overmars L."/>
            <person name="Richter M."/>
            <person name="Woyke T."/>
            <person name="Sorokin D.Y."/>
            <person name="Muyzer G."/>
        </authorList>
    </citation>
    <scope>NUCLEOTIDE SEQUENCE [LARGE SCALE GENOMIC DNA]</scope>
    <source>
        <strain evidence="3 4">ALJD</strain>
    </source>
</reference>
<dbReference type="AlphaFoldDB" id="A0A1V3NAA1"/>
<dbReference type="SUPFAM" id="SSF69279">
    <property type="entry name" value="Phage tail proteins"/>
    <property type="match status" value="2"/>
</dbReference>
<evidence type="ECO:0000313" key="4">
    <source>
        <dbReference type="Proteomes" id="UP000189462"/>
    </source>
</evidence>
<dbReference type="EMBL" id="MVBK01000115">
    <property type="protein sequence ID" value="OOG21990.1"/>
    <property type="molecule type" value="Genomic_DNA"/>
</dbReference>
<dbReference type="Gene3D" id="3.55.50.10">
    <property type="entry name" value="Baseplate protein-like domains"/>
    <property type="match status" value="1"/>
</dbReference>
<keyword evidence="4" id="KW-1185">Reference proteome</keyword>
<evidence type="ECO:0000313" key="3">
    <source>
        <dbReference type="EMBL" id="OOG21990.1"/>
    </source>
</evidence>
<protein>
    <recommendedName>
        <fullName evidence="2">Gp5/Type VI secretion system Vgr protein OB-fold domain-containing protein</fullName>
    </recommendedName>
</protein>
<comment type="similarity">
    <text evidence="1">Belongs to the VgrG protein family.</text>
</comment>
<dbReference type="Pfam" id="PF05954">
    <property type="entry name" value="Phage_GPD"/>
    <property type="match status" value="1"/>
</dbReference>
<dbReference type="SUPFAM" id="SSF69255">
    <property type="entry name" value="gp5 N-terminal domain-like"/>
    <property type="match status" value="1"/>
</dbReference>
<dbReference type="Proteomes" id="UP000189462">
    <property type="component" value="Unassembled WGS sequence"/>
</dbReference>
<dbReference type="NCBIfam" id="TIGR03361">
    <property type="entry name" value="VI_Rhs_Vgr"/>
    <property type="match status" value="1"/>
</dbReference>
<feature type="non-terminal residue" evidence="3">
    <location>
        <position position="518"/>
    </location>
</feature>
<dbReference type="Gene3D" id="4.10.220.110">
    <property type="match status" value="1"/>
</dbReference>
<dbReference type="Pfam" id="PF04717">
    <property type="entry name" value="Phage_base_V"/>
    <property type="match status" value="1"/>
</dbReference>
<dbReference type="InterPro" id="IPR006531">
    <property type="entry name" value="Gp5/Vgr_OB"/>
</dbReference>
<evidence type="ECO:0000256" key="1">
    <source>
        <dbReference type="ARBA" id="ARBA00005558"/>
    </source>
</evidence>
<dbReference type="STRING" id="108003.B1C78_15730"/>
<sequence length="518" mass="56834">LSVPGIIEEVLEGHGWSADAWRLELQDDYPALELTVQCAENDLHFLKRLMARHGLYYRFEQDDAQAVLVIHDTVEGLPEAPVGTLPYIPLKGENRGHDAVHRLEARAWLLTESVNLRDYNPETPATALVADAANAAEVPGAGECRHWGEHLRDPDGAARLARLCAERLAWRRQVHIAHTDHRGLAPGMRITLADHPQAACNITYTVVSLRISADQRAALPMGGEEIGPTFEAEVTLIPASVCFRPEPLSPPQLGRVSARIESRGGDYAHLDEHGRYHLRFDFDERDNPEAEASHAVRLAAPFAGDGYGFHFPLLKGTEVLVTFENNDPDRPVILGALHNHAQPSPVNAANASQNILRTPGGNELLMDDQRGAERIALTTHDEQHGLLMDATEGAHRLSLRTEQGDMDWYAGEGLTLECGADQTVQVGGDQNVTVEQGQRLVTKHAGIDYQAATDLRLTAKETVRFEAETADIAQRAERDAAIEAGRHMRLNARGGDMDCLVEQGAARIRAKGEIQCLS</sequence>
<feature type="domain" description="Gp5/Type VI secretion system Vgr protein OB-fold" evidence="2">
    <location>
        <begin position="279"/>
        <end position="338"/>
    </location>
</feature>
<gene>
    <name evidence="3" type="ORF">B1C78_15730</name>
</gene>
<proteinExistence type="inferred from homology"/>
<accession>A0A1V3NAA1</accession>
<evidence type="ECO:0000259" key="2">
    <source>
        <dbReference type="Pfam" id="PF04717"/>
    </source>
</evidence>
<dbReference type="RefSeq" id="WP_077280105.1">
    <property type="nucleotide sequence ID" value="NZ_MVBK01000115.1"/>
</dbReference>
<feature type="non-terminal residue" evidence="3">
    <location>
        <position position="1"/>
    </location>
</feature>
<dbReference type="InterPro" id="IPR006533">
    <property type="entry name" value="T6SS_Vgr_RhsGE"/>
</dbReference>
<dbReference type="SUPFAM" id="SSF69349">
    <property type="entry name" value="Phage fibre proteins"/>
    <property type="match status" value="1"/>
</dbReference>
<dbReference type="NCBIfam" id="TIGR01646">
    <property type="entry name" value="vgr_GE"/>
    <property type="match status" value="1"/>
</dbReference>
<name>A0A1V3NAA1_9GAMM</name>
<dbReference type="Gene3D" id="2.40.50.230">
    <property type="entry name" value="Gp5 N-terminal domain"/>
    <property type="match status" value="1"/>
</dbReference>
<dbReference type="InterPro" id="IPR037026">
    <property type="entry name" value="Vgr_OB-fold_dom_sf"/>
</dbReference>
<dbReference type="InterPro" id="IPR017847">
    <property type="entry name" value="T6SS_RhsGE_Vgr_subset"/>
</dbReference>